<feature type="transmembrane region" description="Helical" evidence="1">
    <location>
        <begin position="12"/>
        <end position="34"/>
    </location>
</feature>
<dbReference type="RefSeq" id="WP_220586478.1">
    <property type="nucleotide sequence ID" value="NZ_RKLQ01000001.1"/>
</dbReference>
<keyword evidence="1" id="KW-0472">Membrane</keyword>
<protein>
    <submittedName>
        <fullName evidence="2">Type IV pilin</fullName>
    </submittedName>
</protein>
<keyword evidence="3" id="KW-1185">Reference proteome</keyword>
<keyword evidence="1" id="KW-0812">Transmembrane</keyword>
<sequence>MTGRAQSHVVGIVLLLGITTIALGGLTTVVGSIIDGQTATADERRVANALDSEFRPVEQTGPNRVDVQFSEGELATVDRQLRILNTSGVRREVDIGGLVYTSGANRVGFVGGAITRGKPGNAWLVRGSPVTVTRDTDTLVVGAVTLGERGSTVSGSGGVTARLRTNVTHNRTALPRADYRIAIETATPDPVARYLRERGLSTSTRDIDGDGVPSVIAGVAGQQELQLVVHRTNTEVTGG</sequence>
<evidence type="ECO:0000256" key="1">
    <source>
        <dbReference type="SAM" id="Phobius"/>
    </source>
</evidence>
<dbReference type="EMBL" id="RKLQ01000001">
    <property type="protein sequence ID" value="MBX0302234.1"/>
    <property type="molecule type" value="Genomic_DNA"/>
</dbReference>
<dbReference type="InterPro" id="IPR055713">
    <property type="entry name" value="DUF7289"/>
</dbReference>
<gene>
    <name evidence="2" type="ORF">EGD98_00965</name>
</gene>
<evidence type="ECO:0000313" key="3">
    <source>
        <dbReference type="Proteomes" id="UP000783863"/>
    </source>
</evidence>
<reference evidence="2" key="1">
    <citation type="submission" date="2021-06" db="EMBL/GenBank/DDBJ databases">
        <title>Halomicroarcula sp. F24A a new haloarchaeum isolated from saline soil.</title>
        <authorList>
            <person name="Duran-Viseras A."/>
            <person name="Sanchez-Porro C."/>
            <person name="Ventosa A."/>
        </authorList>
    </citation>
    <scope>NUCLEOTIDE SEQUENCE</scope>
    <source>
        <strain evidence="2">F24A</strain>
    </source>
</reference>
<organism evidence="2 3">
    <name type="scientific">Haloarcula salinisoli</name>
    <dbReference type="NCBI Taxonomy" id="2487746"/>
    <lineage>
        <taxon>Archaea</taxon>
        <taxon>Methanobacteriati</taxon>
        <taxon>Methanobacteriota</taxon>
        <taxon>Stenosarchaea group</taxon>
        <taxon>Halobacteria</taxon>
        <taxon>Halobacteriales</taxon>
        <taxon>Haloarculaceae</taxon>
        <taxon>Haloarcula</taxon>
    </lineage>
</organism>
<keyword evidence="1" id="KW-1133">Transmembrane helix</keyword>
<name>A0A8J8C7M0_9EURY</name>
<proteinExistence type="predicted"/>
<dbReference type="Pfam" id="PF23960">
    <property type="entry name" value="DUF7289"/>
    <property type="match status" value="1"/>
</dbReference>
<dbReference type="AlphaFoldDB" id="A0A8J8C7M0"/>
<dbReference type="Proteomes" id="UP000783863">
    <property type="component" value="Unassembled WGS sequence"/>
</dbReference>
<comment type="caution">
    <text evidence="2">The sequence shown here is derived from an EMBL/GenBank/DDBJ whole genome shotgun (WGS) entry which is preliminary data.</text>
</comment>
<accession>A0A8J8C7M0</accession>
<evidence type="ECO:0000313" key="2">
    <source>
        <dbReference type="EMBL" id="MBX0302234.1"/>
    </source>
</evidence>